<evidence type="ECO:0000313" key="2">
    <source>
        <dbReference type="EMBL" id="KAJ1168187.1"/>
    </source>
</evidence>
<sequence>MVVTAVSLAPLDAGRELSVLTARRGVDAEAACKPRVECWLHPPPICRECWMPGHDFGTCGRRGATALFCRAFIESDRVLSRKGEGSNLAGGDNDGKNSEEEASKIGRGKKIPG</sequence>
<accession>A0AAV7SVH6</accession>
<gene>
    <name evidence="2" type="ORF">NDU88_000136</name>
</gene>
<keyword evidence="3" id="KW-1185">Reference proteome</keyword>
<feature type="compositionally biased region" description="Basic and acidic residues" evidence="1">
    <location>
        <begin position="93"/>
        <end position="104"/>
    </location>
</feature>
<protein>
    <submittedName>
        <fullName evidence="2">Uncharacterized protein</fullName>
    </submittedName>
</protein>
<name>A0AAV7SVH6_PLEWA</name>
<dbReference type="Proteomes" id="UP001066276">
    <property type="component" value="Chromosome 4_1"/>
</dbReference>
<feature type="region of interest" description="Disordered" evidence="1">
    <location>
        <begin position="82"/>
        <end position="113"/>
    </location>
</feature>
<evidence type="ECO:0000256" key="1">
    <source>
        <dbReference type="SAM" id="MobiDB-lite"/>
    </source>
</evidence>
<reference evidence="2" key="1">
    <citation type="journal article" date="2022" name="bioRxiv">
        <title>Sequencing and chromosome-scale assembly of the giantPleurodeles waltlgenome.</title>
        <authorList>
            <person name="Brown T."/>
            <person name="Elewa A."/>
            <person name="Iarovenko S."/>
            <person name="Subramanian E."/>
            <person name="Araus A.J."/>
            <person name="Petzold A."/>
            <person name="Susuki M."/>
            <person name="Suzuki K.-i.T."/>
            <person name="Hayashi T."/>
            <person name="Toyoda A."/>
            <person name="Oliveira C."/>
            <person name="Osipova E."/>
            <person name="Leigh N.D."/>
            <person name="Simon A."/>
            <person name="Yun M.H."/>
        </authorList>
    </citation>
    <scope>NUCLEOTIDE SEQUENCE</scope>
    <source>
        <strain evidence="2">20211129_DDA</strain>
        <tissue evidence="2">Liver</tissue>
    </source>
</reference>
<dbReference type="EMBL" id="JANPWB010000007">
    <property type="protein sequence ID" value="KAJ1168187.1"/>
    <property type="molecule type" value="Genomic_DNA"/>
</dbReference>
<comment type="caution">
    <text evidence="2">The sequence shown here is derived from an EMBL/GenBank/DDBJ whole genome shotgun (WGS) entry which is preliminary data.</text>
</comment>
<dbReference type="AlphaFoldDB" id="A0AAV7SVH6"/>
<organism evidence="2 3">
    <name type="scientific">Pleurodeles waltl</name>
    <name type="common">Iberian ribbed newt</name>
    <dbReference type="NCBI Taxonomy" id="8319"/>
    <lineage>
        <taxon>Eukaryota</taxon>
        <taxon>Metazoa</taxon>
        <taxon>Chordata</taxon>
        <taxon>Craniata</taxon>
        <taxon>Vertebrata</taxon>
        <taxon>Euteleostomi</taxon>
        <taxon>Amphibia</taxon>
        <taxon>Batrachia</taxon>
        <taxon>Caudata</taxon>
        <taxon>Salamandroidea</taxon>
        <taxon>Salamandridae</taxon>
        <taxon>Pleurodelinae</taxon>
        <taxon>Pleurodeles</taxon>
    </lineage>
</organism>
<proteinExistence type="predicted"/>
<evidence type="ECO:0000313" key="3">
    <source>
        <dbReference type="Proteomes" id="UP001066276"/>
    </source>
</evidence>